<gene>
    <name evidence="10" type="ORF">GO499_07355</name>
</gene>
<feature type="transmembrane region" description="Helical" evidence="6">
    <location>
        <begin position="171"/>
        <end position="188"/>
    </location>
</feature>
<evidence type="ECO:0000256" key="3">
    <source>
        <dbReference type="ARBA" id="ARBA00022692"/>
    </source>
</evidence>
<feature type="transmembrane region" description="Helical" evidence="6">
    <location>
        <begin position="194"/>
        <end position="212"/>
    </location>
</feature>
<dbReference type="RefSeq" id="WP_161861589.1">
    <property type="nucleotide sequence ID" value="NZ_CP046620.1"/>
</dbReference>
<evidence type="ECO:0000256" key="1">
    <source>
        <dbReference type="ARBA" id="ARBA00004651"/>
    </source>
</evidence>
<comment type="subcellular location">
    <subcellularLocation>
        <location evidence="6">Cell inner membrane</location>
        <topology evidence="6">Multi-pass membrane protein</topology>
    </subcellularLocation>
    <subcellularLocation>
        <location evidence="1">Cell membrane</location>
        <topology evidence="1">Multi-pass membrane protein</topology>
    </subcellularLocation>
</comment>
<evidence type="ECO:0000256" key="5">
    <source>
        <dbReference type="ARBA" id="ARBA00023136"/>
    </source>
</evidence>
<keyword evidence="4 6" id="KW-1133">Transmembrane helix</keyword>
<dbReference type="GO" id="GO:0005886">
    <property type="term" value="C:plasma membrane"/>
    <property type="evidence" value="ECO:0007669"/>
    <property type="project" value="UniProtKB-SubCell"/>
</dbReference>
<dbReference type="KEGG" id="amaq:GO499_07355"/>
<feature type="signal peptide" evidence="8">
    <location>
        <begin position="1"/>
        <end position="18"/>
    </location>
</feature>
<comment type="subunit">
    <text evidence="6">Homoheptamer.</text>
</comment>
<dbReference type="Gene3D" id="1.10.287.1260">
    <property type="match status" value="1"/>
</dbReference>
<evidence type="ECO:0000256" key="8">
    <source>
        <dbReference type="SAM" id="SignalP"/>
    </source>
</evidence>
<dbReference type="Pfam" id="PF00924">
    <property type="entry name" value="MS_channel_2nd"/>
    <property type="match status" value="1"/>
</dbReference>
<feature type="domain" description="BON" evidence="9">
    <location>
        <begin position="38"/>
        <end position="104"/>
    </location>
</feature>
<keyword evidence="5 6" id="KW-0472">Membrane</keyword>
<accession>A0A6P1SWH2</accession>
<evidence type="ECO:0000256" key="2">
    <source>
        <dbReference type="ARBA" id="ARBA00022475"/>
    </source>
</evidence>
<keyword evidence="11" id="KW-1185">Reference proteome</keyword>
<dbReference type="SUPFAM" id="SSF50182">
    <property type="entry name" value="Sm-like ribonucleoproteins"/>
    <property type="match status" value="1"/>
</dbReference>
<comment type="similarity">
    <text evidence="6">Belongs to the MscS (TC 1.A.23) family.</text>
</comment>
<sequence length="443" mass="47648">MFRLFAILLLLSATPLAAQTGEETAPSGPIAVEADAGTDSAIATKIRGILTQIDGFGQVRVSVSSGVVTLSGNVRSSAELEELEALVTRVEGVAAIRNQVAETTDLSERLTPVVDRFQNRVDTTIAFLPLLAVAFLAFLAITILGFFLAARSFPFNRIAPNAFIADIYRQILRIAFAIAGLVIALDILDATALLGTILGAAGIIGLAIGFAVKDTVENFIASIMLSIRQPFEPNDVVEIEGDIGNVIRLTSRATVLLSPDGNHIRIPNSLVFKSRIVNYTRNAERRFDFTLGIDADADIAAARDTAQAALESLPFVLSAPAPATWVQDVGDSNVLLFLAGWIDQRETDFARARGEAIRTAKSALETAGFGLPEPIYRLRFDDARALLTATETDRQSTPAPQPRPAPAPAAAVQTEKDDTIEKLVEEERETTEDDLLSKQPRLE</sequence>
<keyword evidence="8" id="KW-0732">Signal</keyword>
<protein>
    <recommendedName>
        <fullName evidence="6">Small-conductance mechanosensitive channel</fullName>
    </recommendedName>
</protein>
<evidence type="ECO:0000313" key="10">
    <source>
        <dbReference type="EMBL" id="QHQ35024.1"/>
    </source>
</evidence>
<keyword evidence="3 6" id="KW-0812">Transmembrane</keyword>
<dbReference type="InterPro" id="IPR006685">
    <property type="entry name" value="MscS_channel_2nd"/>
</dbReference>
<dbReference type="AlphaFoldDB" id="A0A6P1SWH2"/>
<dbReference type="PANTHER" id="PTHR30221:SF1">
    <property type="entry name" value="SMALL-CONDUCTANCE MECHANOSENSITIVE CHANNEL"/>
    <property type="match status" value="1"/>
</dbReference>
<keyword evidence="6" id="KW-0407">Ion channel</keyword>
<evidence type="ECO:0000256" key="7">
    <source>
        <dbReference type="SAM" id="MobiDB-lite"/>
    </source>
</evidence>
<dbReference type="Gene3D" id="2.30.30.60">
    <property type="match status" value="1"/>
</dbReference>
<evidence type="ECO:0000313" key="11">
    <source>
        <dbReference type="Proteomes" id="UP000464495"/>
    </source>
</evidence>
<organism evidence="10 11">
    <name type="scientific">Algicella marina</name>
    <dbReference type="NCBI Taxonomy" id="2683284"/>
    <lineage>
        <taxon>Bacteria</taxon>
        <taxon>Pseudomonadati</taxon>
        <taxon>Pseudomonadota</taxon>
        <taxon>Alphaproteobacteria</taxon>
        <taxon>Rhodobacterales</taxon>
        <taxon>Paracoccaceae</taxon>
        <taxon>Algicella</taxon>
    </lineage>
</organism>
<feature type="region of interest" description="Disordered" evidence="7">
    <location>
        <begin position="391"/>
        <end position="443"/>
    </location>
</feature>
<proteinExistence type="inferred from homology"/>
<feature type="compositionally biased region" description="Basic and acidic residues" evidence="7">
    <location>
        <begin position="414"/>
        <end position="425"/>
    </location>
</feature>
<dbReference type="PROSITE" id="PS50914">
    <property type="entry name" value="BON"/>
    <property type="match status" value="1"/>
</dbReference>
<dbReference type="EMBL" id="CP046620">
    <property type="protein sequence ID" value="QHQ35024.1"/>
    <property type="molecule type" value="Genomic_DNA"/>
</dbReference>
<dbReference type="InterPro" id="IPR011066">
    <property type="entry name" value="MscS_channel_C_sf"/>
</dbReference>
<dbReference type="InterPro" id="IPR045275">
    <property type="entry name" value="MscS_archaea/bacteria_type"/>
</dbReference>
<feature type="transmembrane region" description="Helical" evidence="6">
    <location>
        <begin position="126"/>
        <end position="150"/>
    </location>
</feature>
<dbReference type="Proteomes" id="UP000464495">
    <property type="component" value="Chromosome"/>
</dbReference>
<dbReference type="Gene3D" id="3.30.70.100">
    <property type="match status" value="1"/>
</dbReference>
<dbReference type="Pfam" id="PF04972">
    <property type="entry name" value="BON"/>
    <property type="match status" value="1"/>
</dbReference>
<reference evidence="10 11" key="1">
    <citation type="submission" date="2019-12" db="EMBL/GenBank/DDBJ databases">
        <title>Complete genome sequence of Algicella marina strain 9Alg 56(T) isolated from the red alga Tichocarpus crinitus.</title>
        <authorList>
            <person name="Kim S.-G."/>
            <person name="Nedashkovskaya O.I."/>
        </authorList>
    </citation>
    <scope>NUCLEOTIDE SEQUENCE [LARGE SCALE GENOMIC DNA]</scope>
    <source>
        <strain evidence="10 11">9Alg 56</strain>
    </source>
</reference>
<evidence type="ECO:0000256" key="4">
    <source>
        <dbReference type="ARBA" id="ARBA00022989"/>
    </source>
</evidence>
<comment type="caution">
    <text evidence="6">Lacks conserved residue(s) required for the propagation of feature annotation.</text>
</comment>
<evidence type="ECO:0000256" key="6">
    <source>
        <dbReference type="RuleBase" id="RU369025"/>
    </source>
</evidence>
<comment type="function">
    <text evidence="6">Mechanosensitive channel that participates in the regulation of osmotic pressure changes within the cell, opening in response to stretch forces in the membrane lipid bilayer, without the need for other proteins. Contributes to normal resistance to hypoosmotic shock. Forms an ion channel of 1.0 nanosiemens conductance with a slight preference for anions.</text>
</comment>
<dbReference type="Gene3D" id="3.30.1340.30">
    <property type="match status" value="1"/>
</dbReference>
<name>A0A6P1SWH2_9RHOB</name>
<feature type="chain" id="PRO_5027014945" description="Small-conductance mechanosensitive channel" evidence="8">
    <location>
        <begin position="19"/>
        <end position="443"/>
    </location>
</feature>
<keyword evidence="6" id="KW-0406">Ion transport</keyword>
<keyword evidence="6" id="KW-0813">Transport</keyword>
<evidence type="ECO:0000259" key="9">
    <source>
        <dbReference type="PROSITE" id="PS50914"/>
    </source>
</evidence>
<dbReference type="GO" id="GO:0008381">
    <property type="term" value="F:mechanosensitive monoatomic ion channel activity"/>
    <property type="evidence" value="ECO:0007669"/>
    <property type="project" value="InterPro"/>
</dbReference>
<dbReference type="InterPro" id="IPR007055">
    <property type="entry name" value="BON_dom"/>
</dbReference>
<keyword evidence="6" id="KW-0997">Cell inner membrane</keyword>
<dbReference type="InterPro" id="IPR023408">
    <property type="entry name" value="MscS_beta-dom_sf"/>
</dbReference>
<dbReference type="PANTHER" id="PTHR30221">
    <property type="entry name" value="SMALL-CONDUCTANCE MECHANOSENSITIVE CHANNEL"/>
    <property type="match status" value="1"/>
</dbReference>
<keyword evidence="2" id="KW-1003">Cell membrane</keyword>
<dbReference type="InterPro" id="IPR010920">
    <property type="entry name" value="LSM_dom_sf"/>
</dbReference>
<dbReference type="SUPFAM" id="SSF82689">
    <property type="entry name" value="Mechanosensitive channel protein MscS (YggB), C-terminal domain"/>
    <property type="match status" value="1"/>
</dbReference>